<evidence type="ECO:0000256" key="6">
    <source>
        <dbReference type="SAM" id="Phobius"/>
    </source>
</evidence>
<feature type="transmembrane region" description="Helical" evidence="6">
    <location>
        <begin position="115"/>
        <end position="133"/>
    </location>
</feature>
<keyword evidence="8" id="KW-1185">Reference proteome</keyword>
<dbReference type="InterPro" id="IPR050833">
    <property type="entry name" value="Poly_Biosynth_Transport"/>
</dbReference>
<comment type="subcellular location">
    <subcellularLocation>
        <location evidence="1">Cell membrane</location>
        <topology evidence="1">Multi-pass membrane protein</topology>
    </subcellularLocation>
</comment>
<keyword evidence="2" id="KW-1003">Cell membrane</keyword>
<protein>
    <submittedName>
        <fullName evidence="7">Uncharacterized protein</fullName>
    </submittedName>
</protein>
<feature type="transmembrane region" description="Helical" evidence="6">
    <location>
        <begin position="79"/>
        <end position="103"/>
    </location>
</feature>
<dbReference type="GO" id="GO:0005886">
    <property type="term" value="C:plasma membrane"/>
    <property type="evidence" value="ECO:0007669"/>
    <property type="project" value="UniProtKB-SubCell"/>
</dbReference>
<keyword evidence="5 6" id="KW-0472">Membrane</keyword>
<feature type="transmembrane region" description="Helical" evidence="6">
    <location>
        <begin position="139"/>
        <end position="161"/>
    </location>
</feature>
<dbReference type="PANTHER" id="PTHR30250:SF11">
    <property type="entry name" value="O-ANTIGEN TRANSPORTER-RELATED"/>
    <property type="match status" value="1"/>
</dbReference>
<evidence type="ECO:0000256" key="1">
    <source>
        <dbReference type="ARBA" id="ARBA00004651"/>
    </source>
</evidence>
<dbReference type="EMBL" id="LHXO01000138">
    <property type="protein sequence ID" value="KXA92775.1"/>
    <property type="molecule type" value="Genomic_DNA"/>
</dbReference>
<keyword evidence="4 6" id="KW-1133">Transmembrane helix</keyword>
<evidence type="ECO:0000256" key="4">
    <source>
        <dbReference type="ARBA" id="ARBA00022989"/>
    </source>
</evidence>
<dbReference type="PANTHER" id="PTHR30250">
    <property type="entry name" value="PST FAMILY PREDICTED COLANIC ACID TRANSPORTER"/>
    <property type="match status" value="1"/>
</dbReference>
<evidence type="ECO:0000256" key="3">
    <source>
        <dbReference type="ARBA" id="ARBA00022692"/>
    </source>
</evidence>
<reference evidence="7 8" key="1">
    <citation type="journal article" date="2016" name="Sci. Rep.">
        <title>Metabolic traits of an uncultured archaeal lineage -MSBL1- from brine pools of the Red Sea.</title>
        <authorList>
            <person name="Mwirichia R."/>
            <person name="Alam I."/>
            <person name="Rashid M."/>
            <person name="Vinu M."/>
            <person name="Ba-Alawi W."/>
            <person name="Anthony Kamau A."/>
            <person name="Kamanda Ngugi D."/>
            <person name="Goker M."/>
            <person name="Klenk H.P."/>
            <person name="Bajic V."/>
            <person name="Stingl U."/>
        </authorList>
    </citation>
    <scope>NUCLEOTIDE SEQUENCE [LARGE SCALE GENOMIC DNA]</scope>
    <source>
        <strain evidence="7">SCGC-AAA259E19</strain>
    </source>
</reference>
<proteinExistence type="predicted"/>
<organism evidence="7 8">
    <name type="scientific">candidate division MSBL1 archaeon SCGC-AAA259E19</name>
    <dbReference type="NCBI Taxonomy" id="1698264"/>
    <lineage>
        <taxon>Archaea</taxon>
        <taxon>Methanobacteriati</taxon>
        <taxon>Methanobacteriota</taxon>
        <taxon>candidate division MSBL1</taxon>
    </lineage>
</organism>
<dbReference type="Proteomes" id="UP000070284">
    <property type="component" value="Unassembled WGS sequence"/>
</dbReference>
<feature type="transmembrane region" description="Helical" evidence="6">
    <location>
        <begin position="21"/>
        <end position="40"/>
    </location>
</feature>
<dbReference type="AlphaFoldDB" id="A0A133UF18"/>
<evidence type="ECO:0000256" key="2">
    <source>
        <dbReference type="ARBA" id="ARBA00022475"/>
    </source>
</evidence>
<evidence type="ECO:0000313" key="8">
    <source>
        <dbReference type="Proteomes" id="UP000070284"/>
    </source>
</evidence>
<name>A0A133UF18_9EURY</name>
<gene>
    <name evidence="7" type="ORF">AKJ65_07080</name>
</gene>
<evidence type="ECO:0000256" key="5">
    <source>
        <dbReference type="ARBA" id="ARBA00023136"/>
    </source>
</evidence>
<sequence length="194" mass="21247">MALLFFAFPEEIIRIVYGSRYLAAANALRILAIATVFWGIESVFGGSLKGIGESSLVLKSTGSAAAANILVDLWLIPSYGATGAAAGSGVAFLVGLSVSFYYSKRKLKFSLPYRSLGKTVLGGMMILALAILLKNYLPLSLWLKIGSISLLCILIYFFWIFGTRIITEKDLDILESAVFVPDRIDFLLRRMCRT</sequence>
<comment type="caution">
    <text evidence="7">The sequence shown here is derived from an EMBL/GenBank/DDBJ whole genome shotgun (WGS) entry which is preliminary data.</text>
</comment>
<evidence type="ECO:0000313" key="7">
    <source>
        <dbReference type="EMBL" id="KXA92775.1"/>
    </source>
</evidence>
<accession>A0A133UF18</accession>
<keyword evidence="3 6" id="KW-0812">Transmembrane</keyword>